<dbReference type="AlphaFoldDB" id="A0A1I7FRC1"/>
<organism evidence="10 11">
    <name type="scientific">Nitrosospira multiformis</name>
    <dbReference type="NCBI Taxonomy" id="1231"/>
    <lineage>
        <taxon>Bacteria</taxon>
        <taxon>Pseudomonadati</taxon>
        <taxon>Pseudomonadota</taxon>
        <taxon>Betaproteobacteria</taxon>
        <taxon>Nitrosomonadales</taxon>
        <taxon>Nitrosomonadaceae</taxon>
        <taxon>Nitrosospira</taxon>
    </lineage>
</organism>
<feature type="transmembrane region" description="Helical" evidence="8">
    <location>
        <begin position="166"/>
        <end position="189"/>
    </location>
</feature>
<dbReference type="GO" id="GO:0015627">
    <property type="term" value="C:type II protein secretion system complex"/>
    <property type="evidence" value="ECO:0007669"/>
    <property type="project" value="InterPro"/>
</dbReference>
<dbReference type="InterPro" id="IPR003004">
    <property type="entry name" value="GspF/PilC"/>
</dbReference>
<dbReference type="GO" id="GO:0015628">
    <property type="term" value="P:protein secretion by the type II secretion system"/>
    <property type="evidence" value="ECO:0007669"/>
    <property type="project" value="InterPro"/>
</dbReference>
<keyword evidence="5 8" id="KW-0812">Transmembrane</keyword>
<feature type="transmembrane region" description="Helical" evidence="8">
    <location>
        <begin position="369"/>
        <end position="394"/>
    </location>
</feature>
<feature type="transmembrane region" description="Helical" evidence="8">
    <location>
        <begin position="270"/>
        <end position="288"/>
    </location>
</feature>
<dbReference type="Gene3D" id="1.20.81.30">
    <property type="entry name" value="Type II secretion system (T2SS), domain F"/>
    <property type="match status" value="2"/>
</dbReference>
<evidence type="ECO:0000256" key="4">
    <source>
        <dbReference type="ARBA" id="ARBA00022519"/>
    </source>
</evidence>
<protein>
    <submittedName>
        <fullName evidence="10">Type II secretion system protein F (GspF)</fullName>
    </submittedName>
</protein>
<dbReference type="FunFam" id="1.20.81.30:FF:000001">
    <property type="entry name" value="Type II secretion system protein F"/>
    <property type="match status" value="2"/>
</dbReference>
<dbReference type="PANTHER" id="PTHR30012">
    <property type="entry name" value="GENERAL SECRETION PATHWAY PROTEIN"/>
    <property type="match status" value="1"/>
</dbReference>
<dbReference type="PANTHER" id="PTHR30012:SF0">
    <property type="entry name" value="TYPE II SECRETION SYSTEM PROTEIN F-RELATED"/>
    <property type="match status" value="1"/>
</dbReference>
<evidence type="ECO:0000313" key="11">
    <source>
        <dbReference type="Proteomes" id="UP000182649"/>
    </source>
</evidence>
<keyword evidence="3" id="KW-1003">Cell membrane</keyword>
<evidence type="ECO:0000313" key="10">
    <source>
        <dbReference type="EMBL" id="SFU38723.1"/>
    </source>
</evidence>
<dbReference type="EMBL" id="FPBZ01000002">
    <property type="protein sequence ID" value="SFU38723.1"/>
    <property type="molecule type" value="Genomic_DNA"/>
</dbReference>
<dbReference type="InterPro" id="IPR011850">
    <property type="entry name" value="T2SS_GspF"/>
</dbReference>
<dbReference type="InterPro" id="IPR042094">
    <property type="entry name" value="T2SS_GspF_sf"/>
</dbReference>
<keyword evidence="4" id="KW-0997">Cell inner membrane</keyword>
<feature type="domain" description="Type II secretion system protein GspF" evidence="9">
    <location>
        <begin position="270"/>
        <end position="392"/>
    </location>
</feature>
<comment type="similarity">
    <text evidence="2">Belongs to the GSP F family.</text>
</comment>
<evidence type="ECO:0000259" key="9">
    <source>
        <dbReference type="Pfam" id="PF00482"/>
    </source>
</evidence>
<gene>
    <name evidence="10" type="ORF">SAMN05216417_102137</name>
</gene>
<evidence type="ECO:0000256" key="5">
    <source>
        <dbReference type="ARBA" id="ARBA00022692"/>
    </source>
</evidence>
<keyword evidence="7 8" id="KW-0472">Membrane</keyword>
<dbReference type="GO" id="GO:0005886">
    <property type="term" value="C:plasma membrane"/>
    <property type="evidence" value="ECO:0007669"/>
    <property type="project" value="UniProtKB-SubCell"/>
</dbReference>
<dbReference type="Pfam" id="PF00482">
    <property type="entry name" value="T2SSF"/>
    <property type="match status" value="2"/>
</dbReference>
<dbReference type="RefSeq" id="WP_074972963.1">
    <property type="nucleotide sequence ID" value="NZ_FPBZ01000002.1"/>
</dbReference>
<dbReference type="OrthoDB" id="9805682at2"/>
<evidence type="ECO:0000256" key="8">
    <source>
        <dbReference type="SAM" id="Phobius"/>
    </source>
</evidence>
<evidence type="ECO:0000256" key="6">
    <source>
        <dbReference type="ARBA" id="ARBA00022989"/>
    </source>
</evidence>
<feature type="domain" description="Type II secretion system protein GspF" evidence="9">
    <location>
        <begin position="68"/>
        <end position="190"/>
    </location>
</feature>
<sequence length="401" mass="43870">MEAYRYEALDPEGRTVTGVLQADTARQARAQLRAQGLLPSAINQVGARERGQTYWVRGLRPEELSLLTRQMATLLTAGLTVEQSLAALIESAEEPMTREVLGGVKTEVIAGLSLSAALGSYSRSFPDFYRALVHGGEESGTLPLVLRHLAEYLDARQALKQKTSLALLYPALVTIIAIIIVAGLLMYVVPQVVQVFQHSRQSLPLLTRALIGLSDFLLMSWPYLIIAIAGGGLSARVALRRDNVRYRWHALLLRTAWLGSLIRSSNTSRFASTLSILIGGGVPLLKALSSGARVMSNMVMRKAIENTIEQVREGASLSRALRETRVFPPLLVHLVASGEMSGKLKEMLERAAQLEAQALERRLGVFLTLLEPIMILVMGGVVLMIVLAILLPIMEINQLVH</sequence>
<reference evidence="10 11" key="1">
    <citation type="submission" date="2016-10" db="EMBL/GenBank/DDBJ databases">
        <authorList>
            <person name="de Groot N.N."/>
        </authorList>
    </citation>
    <scope>NUCLEOTIDE SEQUENCE [LARGE SCALE GENOMIC DNA]</scope>
    <source>
        <strain evidence="10 11">Nl14</strain>
    </source>
</reference>
<comment type="subcellular location">
    <subcellularLocation>
        <location evidence="1">Cell inner membrane</location>
        <topology evidence="1">Multi-pass membrane protein</topology>
    </subcellularLocation>
</comment>
<proteinExistence type="inferred from homology"/>
<feature type="transmembrane region" description="Helical" evidence="8">
    <location>
        <begin position="209"/>
        <end position="234"/>
    </location>
</feature>
<dbReference type="PRINTS" id="PR00812">
    <property type="entry name" value="BCTERIALGSPF"/>
</dbReference>
<accession>A0A1I7FRC1</accession>
<evidence type="ECO:0000256" key="1">
    <source>
        <dbReference type="ARBA" id="ARBA00004429"/>
    </source>
</evidence>
<evidence type="ECO:0000256" key="7">
    <source>
        <dbReference type="ARBA" id="ARBA00023136"/>
    </source>
</evidence>
<evidence type="ECO:0000256" key="3">
    <source>
        <dbReference type="ARBA" id="ARBA00022475"/>
    </source>
</evidence>
<name>A0A1I7FRC1_9PROT</name>
<keyword evidence="6 8" id="KW-1133">Transmembrane helix</keyword>
<evidence type="ECO:0000256" key="2">
    <source>
        <dbReference type="ARBA" id="ARBA00005745"/>
    </source>
</evidence>
<dbReference type="Proteomes" id="UP000182649">
    <property type="component" value="Unassembled WGS sequence"/>
</dbReference>
<dbReference type="InterPro" id="IPR018076">
    <property type="entry name" value="T2SS_GspF_dom"/>
</dbReference>
<dbReference type="NCBIfam" id="TIGR02120">
    <property type="entry name" value="GspF"/>
    <property type="match status" value="1"/>
</dbReference>